<protein>
    <submittedName>
        <fullName evidence="3">Uncharacterized protein</fullName>
    </submittedName>
</protein>
<sequence length="257" mass="27010">MGPTCQPHSFLLPSPLSLFFLILTPLFFPLPSLSFFFPSRGRAGGRQSRRARRAVRGVFEICLLAASASAQKSPVPAAALTTTPPVSSKKTPAPAVTPTTAPAAALTTPAIPGPAAVPTTPTPPTALPTKSTKAPVPVPKAKATPPLASSPSVEASVAPRAGAGQEEEALLTLQEEEESSKVLALAPVIAEFPISLGIPVAESLILTPLYDVVVHRLWVSLPQCTLSCRHWSSDNPPRSPAPPPRKKRERGEGRREE</sequence>
<name>A0A0E0CAV4_9ORYZ</name>
<feature type="transmembrane region" description="Helical" evidence="2">
    <location>
        <begin position="16"/>
        <end position="37"/>
    </location>
</feature>
<dbReference type="AlphaFoldDB" id="A0A0E0CAV4"/>
<evidence type="ECO:0000313" key="3">
    <source>
        <dbReference type="EnsemblPlants" id="OMERI01G35600.1"/>
    </source>
</evidence>
<keyword evidence="2" id="KW-0472">Membrane</keyword>
<evidence type="ECO:0000313" key="4">
    <source>
        <dbReference type="Proteomes" id="UP000008021"/>
    </source>
</evidence>
<feature type="compositionally biased region" description="Low complexity" evidence="1">
    <location>
        <begin position="127"/>
        <end position="164"/>
    </location>
</feature>
<reference evidence="3" key="2">
    <citation type="submission" date="2018-05" db="EMBL/GenBank/DDBJ databases">
        <title>OmerRS3 (Oryza meridionalis Reference Sequence Version 3).</title>
        <authorList>
            <person name="Zhang J."/>
            <person name="Kudrna D."/>
            <person name="Lee S."/>
            <person name="Talag J."/>
            <person name="Welchert J."/>
            <person name="Wing R.A."/>
        </authorList>
    </citation>
    <scope>NUCLEOTIDE SEQUENCE [LARGE SCALE GENOMIC DNA]</scope>
    <source>
        <strain evidence="3">cv. OR44</strain>
    </source>
</reference>
<reference evidence="3" key="1">
    <citation type="submission" date="2015-04" db="UniProtKB">
        <authorList>
            <consortium name="EnsemblPlants"/>
        </authorList>
    </citation>
    <scope>IDENTIFICATION</scope>
</reference>
<dbReference type="EnsemblPlants" id="OMERI01G35600.1">
    <property type="protein sequence ID" value="OMERI01G35600.1"/>
    <property type="gene ID" value="OMERI01G35600"/>
</dbReference>
<feature type="region of interest" description="Disordered" evidence="1">
    <location>
        <begin position="74"/>
        <end position="167"/>
    </location>
</feature>
<evidence type="ECO:0000256" key="1">
    <source>
        <dbReference type="SAM" id="MobiDB-lite"/>
    </source>
</evidence>
<proteinExistence type="predicted"/>
<accession>A0A0E0CAV4</accession>
<dbReference type="Proteomes" id="UP000008021">
    <property type="component" value="Chromosome 1"/>
</dbReference>
<keyword evidence="2" id="KW-1133">Transmembrane helix</keyword>
<organism evidence="3">
    <name type="scientific">Oryza meridionalis</name>
    <dbReference type="NCBI Taxonomy" id="40149"/>
    <lineage>
        <taxon>Eukaryota</taxon>
        <taxon>Viridiplantae</taxon>
        <taxon>Streptophyta</taxon>
        <taxon>Embryophyta</taxon>
        <taxon>Tracheophyta</taxon>
        <taxon>Spermatophyta</taxon>
        <taxon>Magnoliopsida</taxon>
        <taxon>Liliopsida</taxon>
        <taxon>Poales</taxon>
        <taxon>Poaceae</taxon>
        <taxon>BOP clade</taxon>
        <taxon>Oryzoideae</taxon>
        <taxon>Oryzeae</taxon>
        <taxon>Oryzinae</taxon>
        <taxon>Oryza</taxon>
    </lineage>
</organism>
<dbReference type="Gramene" id="OMERI01G35600.1">
    <property type="protein sequence ID" value="OMERI01G35600.1"/>
    <property type="gene ID" value="OMERI01G35600"/>
</dbReference>
<keyword evidence="2" id="KW-0812">Transmembrane</keyword>
<feature type="region of interest" description="Disordered" evidence="1">
    <location>
        <begin position="229"/>
        <end position="257"/>
    </location>
</feature>
<evidence type="ECO:0000256" key="2">
    <source>
        <dbReference type="SAM" id="Phobius"/>
    </source>
</evidence>
<dbReference type="HOGENOM" id="CLU_1083292_0_0_1"/>
<feature type="compositionally biased region" description="Low complexity" evidence="1">
    <location>
        <begin position="74"/>
        <end position="119"/>
    </location>
</feature>
<keyword evidence="4" id="KW-1185">Reference proteome</keyword>